<dbReference type="NCBIfam" id="TIGR02278">
    <property type="entry name" value="PaaN-DH"/>
    <property type="match status" value="1"/>
</dbReference>
<dbReference type="PANTHER" id="PTHR43111:SF1">
    <property type="entry name" value="ALDEHYDE DEHYDROGENASE B-RELATED"/>
    <property type="match status" value="1"/>
</dbReference>
<feature type="domain" description="Aldehyde dehydrogenase" evidence="4">
    <location>
        <begin position="32"/>
        <end position="462"/>
    </location>
</feature>
<evidence type="ECO:0000256" key="1">
    <source>
        <dbReference type="ARBA" id="ARBA00009986"/>
    </source>
</evidence>
<dbReference type="SUPFAM" id="SSF53720">
    <property type="entry name" value="ALDH-like"/>
    <property type="match status" value="1"/>
</dbReference>
<feature type="region of interest" description="Disordered" evidence="3">
    <location>
        <begin position="479"/>
        <end position="507"/>
    </location>
</feature>
<evidence type="ECO:0000256" key="2">
    <source>
        <dbReference type="ARBA" id="ARBA00023002"/>
    </source>
</evidence>
<gene>
    <name evidence="5" type="primary">paaZ</name>
    <name evidence="5" type="ORF">G4Z16_02415</name>
</gene>
<dbReference type="InterPro" id="IPR016162">
    <property type="entry name" value="Ald_DH_N"/>
</dbReference>
<dbReference type="Pfam" id="PF00171">
    <property type="entry name" value="Aldedh"/>
    <property type="match status" value="1"/>
</dbReference>
<dbReference type="NCBIfam" id="NF008868">
    <property type="entry name" value="PRK11903.1"/>
    <property type="match status" value="1"/>
</dbReference>
<sequence>MRGISASAPGDNPREGAVVARTLHSWTRGAWWAPEGRGLEVTDAVTGEPVAAVSSNGLDTAATVAYAREVGGPALRQSGFAERAALVKQLALALKERRQELIELSARTGATAADASVDVDGGIGTALVFAGKGAKQLPDGNVLAEDDAEPLGKGGTFAGRHLLTPRRGVVVEINAFNFPVWGMLEKLAPALIAGVPTIVKPATQTAYVTEHAVRILDETGLLPDGALQLVCGGIGDLLDHLGGQDLVSFTGSAGTAAKLRGHEAVTALSVRFNAEADSLNGSVLGPDAVPGTPEFELFADALVHEMTCKAGQRCTAIRRALVPEELLDQVSDAVSDRLAKVVIGAPGAEGVTMGALVGQAQRGEVLAAVDRLKTAATVVTGGGPPAEVAGADSTTGAFMAPTLLRCDDPARPEPHTVEAFGPVSTLMGYRDPAHAVDLLARGEGSLVASVVSHDDETVREIVLGAAAHHGRILVLDRDDAGESTGHGTPMPQLVHGGPGRAGGGEEEGGLRAVAHHLQRTAVQAAPRVLDALAGTAS</sequence>
<dbReference type="InterPro" id="IPR011966">
    <property type="entry name" value="PaaN-DH"/>
</dbReference>
<dbReference type="KEGG" id="sbat:G4Z16_02415"/>
<keyword evidence="6" id="KW-1185">Reference proteome</keyword>
<protein>
    <submittedName>
        <fullName evidence="5">Phenylacetic acid degradation bifunctional protein PaaZ</fullName>
    </submittedName>
</protein>
<organism evidence="5 6">
    <name type="scientific">Streptomyces bathyalis</name>
    <dbReference type="NCBI Taxonomy" id="2710756"/>
    <lineage>
        <taxon>Bacteria</taxon>
        <taxon>Bacillati</taxon>
        <taxon>Actinomycetota</taxon>
        <taxon>Actinomycetes</taxon>
        <taxon>Kitasatosporales</taxon>
        <taxon>Streptomycetaceae</taxon>
        <taxon>Streptomyces</taxon>
    </lineage>
</organism>
<name>A0A7T1T2Y4_9ACTN</name>
<dbReference type="InterPro" id="IPR015590">
    <property type="entry name" value="Aldehyde_DH_dom"/>
</dbReference>
<dbReference type="Proteomes" id="UP000595046">
    <property type="component" value="Chromosome"/>
</dbReference>
<dbReference type="AlphaFoldDB" id="A0A7T1T2Y4"/>
<proteinExistence type="inferred from homology"/>
<evidence type="ECO:0000259" key="4">
    <source>
        <dbReference type="Pfam" id="PF00171"/>
    </source>
</evidence>
<comment type="similarity">
    <text evidence="1">Belongs to the aldehyde dehydrogenase family.</text>
</comment>
<dbReference type="EMBL" id="CP048882">
    <property type="protein sequence ID" value="QPP05432.1"/>
    <property type="molecule type" value="Genomic_DNA"/>
</dbReference>
<accession>A0A7T1T2Y4</accession>
<dbReference type="Gene3D" id="3.40.605.10">
    <property type="entry name" value="Aldehyde Dehydrogenase, Chain A, domain 1"/>
    <property type="match status" value="1"/>
</dbReference>
<dbReference type="PANTHER" id="PTHR43111">
    <property type="entry name" value="ALDEHYDE DEHYDROGENASE B-RELATED"/>
    <property type="match status" value="1"/>
</dbReference>
<dbReference type="GO" id="GO:0016620">
    <property type="term" value="F:oxidoreductase activity, acting on the aldehyde or oxo group of donors, NAD or NADP as acceptor"/>
    <property type="evidence" value="ECO:0007669"/>
    <property type="project" value="InterPro"/>
</dbReference>
<evidence type="ECO:0000256" key="3">
    <source>
        <dbReference type="SAM" id="MobiDB-lite"/>
    </source>
</evidence>
<dbReference type="Gene3D" id="3.40.309.10">
    <property type="entry name" value="Aldehyde Dehydrogenase, Chain A, domain 2"/>
    <property type="match status" value="1"/>
</dbReference>
<keyword evidence="2" id="KW-0560">Oxidoreductase</keyword>
<dbReference type="InterPro" id="IPR016161">
    <property type="entry name" value="Ald_DH/histidinol_DH"/>
</dbReference>
<reference evidence="6" key="1">
    <citation type="submission" date="2020-02" db="EMBL/GenBank/DDBJ databases">
        <title>Streptomyces sp. ASO4wet.</title>
        <authorList>
            <person name="Risdian C."/>
            <person name="Landwehr W."/>
            <person name="Schupp P."/>
            <person name="Wink J."/>
        </authorList>
    </citation>
    <scope>NUCLEOTIDE SEQUENCE [LARGE SCALE GENOMIC DNA]</scope>
    <source>
        <strain evidence="6">ASO4wet</strain>
    </source>
</reference>
<evidence type="ECO:0000313" key="5">
    <source>
        <dbReference type="EMBL" id="QPP05432.1"/>
    </source>
</evidence>
<evidence type="ECO:0000313" key="6">
    <source>
        <dbReference type="Proteomes" id="UP000595046"/>
    </source>
</evidence>
<dbReference type="CDD" id="cd07128">
    <property type="entry name" value="ALDH_MaoC-N"/>
    <property type="match status" value="1"/>
</dbReference>
<dbReference type="InterPro" id="IPR016163">
    <property type="entry name" value="Ald_DH_C"/>
</dbReference>